<reference evidence="9" key="1">
    <citation type="journal article" date="2013" name="BMC Genomics">
        <title>Genome and transcriptome sequencing of the halophilic fungus Wallemia ichthyophaga: haloadaptations present and absent.</title>
        <authorList>
            <person name="Zajc J."/>
            <person name="Liu Y."/>
            <person name="Dai W."/>
            <person name="Yang Z."/>
            <person name="Hu J."/>
            <person name="Gostincar C."/>
            <person name="Gunde-Cimerman N."/>
        </authorList>
    </citation>
    <scope>NUCLEOTIDE SEQUENCE [LARGE SCALE GENOMIC DNA]</scope>
    <source>
        <strain evidence="9">EXF-994 / CBS 113033</strain>
    </source>
</reference>
<dbReference type="InterPro" id="IPR015324">
    <property type="entry name" value="Ribosomal_Rsm22-like"/>
</dbReference>
<comment type="subcellular location">
    <subcellularLocation>
        <location evidence="1">Mitochondrion</location>
    </subcellularLocation>
</comment>
<dbReference type="HOGENOM" id="CLU_019579_0_0_1"/>
<evidence type="ECO:0000256" key="6">
    <source>
        <dbReference type="ARBA" id="ARBA00023128"/>
    </source>
</evidence>
<evidence type="ECO:0000256" key="5">
    <source>
        <dbReference type="ARBA" id="ARBA00023014"/>
    </source>
</evidence>
<dbReference type="GO" id="GO:0051536">
    <property type="term" value="F:iron-sulfur cluster binding"/>
    <property type="evidence" value="ECO:0007669"/>
    <property type="project" value="UniProtKB-KW"/>
</dbReference>
<dbReference type="RefSeq" id="XP_009266855.1">
    <property type="nucleotide sequence ID" value="XM_009268580.1"/>
</dbReference>
<evidence type="ECO:0000256" key="2">
    <source>
        <dbReference type="ARBA" id="ARBA00022723"/>
    </source>
</evidence>
<keyword evidence="2" id="KW-0479">Metal-binding</keyword>
<dbReference type="KEGG" id="wic:J056_003357"/>
<evidence type="ECO:0000256" key="1">
    <source>
        <dbReference type="ARBA" id="ARBA00004173"/>
    </source>
</evidence>
<dbReference type="GO" id="GO:0006412">
    <property type="term" value="P:translation"/>
    <property type="evidence" value="ECO:0007669"/>
    <property type="project" value="InterPro"/>
</dbReference>
<gene>
    <name evidence="8" type="ORF">J056_003357</name>
</gene>
<dbReference type="GO" id="GO:0046872">
    <property type="term" value="F:metal ion binding"/>
    <property type="evidence" value="ECO:0007669"/>
    <property type="project" value="UniProtKB-KW"/>
</dbReference>
<dbReference type="AlphaFoldDB" id="R9AL49"/>
<dbReference type="eggNOG" id="KOG2539">
    <property type="taxonomic scope" value="Eukaryota"/>
</dbReference>
<dbReference type="PANTHER" id="PTHR13184:SF5">
    <property type="entry name" value="METHYLTRANSFERASE-LIKE PROTEIN 17, MITOCHONDRIAL"/>
    <property type="match status" value="1"/>
</dbReference>
<keyword evidence="6" id="KW-0496">Mitochondrion</keyword>
<evidence type="ECO:0000256" key="3">
    <source>
        <dbReference type="ARBA" id="ARBA00022946"/>
    </source>
</evidence>
<keyword evidence="3" id="KW-0809">Transit peptide</keyword>
<dbReference type="GO" id="GO:0003735">
    <property type="term" value="F:structural constituent of ribosome"/>
    <property type="evidence" value="ECO:0007669"/>
    <property type="project" value="TreeGrafter"/>
</dbReference>
<dbReference type="OMA" id="IMRMTIP"/>
<accession>R9AL49</accession>
<organism evidence="8 9">
    <name type="scientific">Wallemia ichthyophaga (strain EXF-994 / CBS 113033)</name>
    <dbReference type="NCBI Taxonomy" id="1299270"/>
    <lineage>
        <taxon>Eukaryota</taxon>
        <taxon>Fungi</taxon>
        <taxon>Dikarya</taxon>
        <taxon>Basidiomycota</taxon>
        <taxon>Wallemiomycotina</taxon>
        <taxon>Wallemiomycetes</taxon>
        <taxon>Wallemiales</taxon>
        <taxon>Wallemiaceae</taxon>
        <taxon>Wallemia</taxon>
    </lineage>
</organism>
<dbReference type="GeneID" id="20376309"/>
<dbReference type="GO" id="GO:0008168">
    <property type="term" value="F:methyltransferase activity"/>
    <property type="evidence" value="ECO:0007669"/>
    <property type="project" value="InterPro"/>
</dbReference>
<name>R9AL49_WALI9</name>
<comment type="function">
    <text evidence="7">Mitochondrial ribosome (mitoribosome) assembly factor. Binds at the interface of the head and body domains of the mitochondrial small ribosomal subunit (mt-SSU), occluding the mRNA channel and preventing compaction of the head domain towards the body. Probable inactive methyltransferase: retains the characteristic folding and ability to bind S-adenosyl-L-methionine, but it probably lost its methyltransferase activity.</text>
</comment>
<dbReference type="Pfam" id="PF09243">
    <property type="entry name" value="Rsm22"/>
    <property type="match status" value="3"/>
</dbReference>
<dbReference type="PANTHER" id="PTHR13184">
    <property type="entry name" value="37S RIBOSOMAL PROTEIN S22"/>
    <property type="match status" value="1"/>
</dbReference>
<keyword evidence="5" id="KW-0411">Iron-sulfur</keyword>
<evidence type="ECO:0000256" key="7">
    <source>
        <dbReference type="ARBA" id="ARBA00045681"/>
    </source>
</evidence>
<dbReference type="InterPro" id="IPR052571">
    <property type="entry name" value="Mt_RNA_Methyltransferase"/>
</dbReference>
<dbReference type="OrthoDB" id="421327at2759"/>
<dbReference type="GO" id="GO:0005763">
    <property type="term" value="C:mitochondrial small ribosomal subunit"/>
    <property type="evidence" value="ECO:0007669"/>
    <property type="project" value="TreeGrafter"/>
</dbReference>
<dbReference type="Proteomes" id="UP000014064">
    <property type="component" value="Unassembled WGS sequence"/>
</dbReference>
<evidence type="ECO:0008006" key="10">
    <source>
        <dbReference type="Google" id="ProtNLM"/>
    </source>
</evidence>
<protein>
    <recommendedName>
        <fullName evidence="10">Rsm22-domain-containing protein</fullName>
    </recommendedName>
</protein>
<keyword evidence="9" id="KW-1185">Reference proteome</keyword>
<proteinExistence type="predicted"/>
<sequence length="673" mass="76342">MLRSTSRLLNATQGVSGRYICTSRIVTQLNQDEELQKLYRDIELHNNTSTDLSNVIHPGLWESEERIETNSPAYKFGKYGAGQVVIPDSVDSTMSERLANTNKAELRQQTRSIYKLLEVNKNLSPKQIPRFIAYTRPDQPLAYALAIGPGVYAAVYSVMREIRRRASSEIDGWLPHRVIELGSGAGISAWATMDAFKYGGNSHSIAAEDFQDNDETAVVNGSNADEPELHPVQQYDAFDPSEMMNDFNRQLWKDAQRKAQLNVTRKFISSRFKSEDPVESSKTLALSTFTLSELGNPADRREVIHRMWKSNADMMVIIDRGTRGGYERVMEARQQLLDLGGTSETSSHVLAPCPHDGNCPLLNTKDFCHFSQRLQRPAYQRYIKKAKLGTEDQKYSYVVVRRGQRPSSESSKALNQLSKYSPSELIKLQKLEARKNLEVVGEIENVNEMMMSTAESTPNPELLDSSSTPIVETASNAQIDTDVALQEDLTNNPTYDNRDLLLKDSFNWSRVIYQPMKRKGHVIFDTCSQRERIERFVITKRDGDSAYRDSRKAKWGDLFPHDPSGTVQVKNGGIKRTMPTLPEGVIDENQLKPEHKDAAYTDDNGKVVIDSYDHDHAHNERTHKRRVRGIGSARKLRKGKGARMADLMEKKMVDERLEGIARDATDEIMRNRY</sequence>
<dbReference type="STRING" id="1299270.R9AL49"/>
<evidence type="ECO:0000313" key="8">
    <source>
        <dbReference type="EMBL" id="EOR02795.1"/>
    </source>
</evidence>
<dbReference type="EMBL" id="KE007227">
    <property type="protein sequence ID" value="EOR02795.1"/>
    <property type="molecule type" value="Genomic_DNA"/>
</dbReference>
<evidence type="ECO:0000256" key="4">
    <source>
        <dbReference type="ARBA" id="ARBA00023004"/>
    </source>
</evidence>
<keyword evidence="4" id="KW-0408">Iron</keyword>
<evidence type="ECO:0000313" key="9">
    <source>
        <dbReference type="Proteomes" id="UP000014064"/>
    </source>
</evidence>